<dbReference type="KEGG" id="dho:Dia5BBH33_13200"/>
<dbReference type="InterPro" id="IPR038062">
    <property type="entry name" value="ScdA-like_N_sf"/>
</dbReference>
<dbReference type="NCBIfam" id="TIGR03980">
    <property type="entry name" value="prismane_assoc"/>
    <property type="match status" value="1"/>
</dbReference>
<dbReference type="OrthoDB" id="9800558at2"/>
<dbReference type="Proteomes" id="UP000320585">
    <property type="component" value="Chromosome"/>
</dbReference>
<sequence>MTADNLTFSLEIDFIPDIQEGRMDLKAKMKEVAAKYAGTYVLDPKARPIISGLSKEDVENALKDLGLQAFGTWPSCILTCTINTPLPLRAVGMSDGWDIYTGKKTFFAFAQFPADALGLMVKACTYYLEHENYQSLEEFIDSIGYETFRDTVLGNAVADGNGSADSFYGNGGWDSPEVPPLAPGDFVRPENNIMQIIEVYPEMGPFLMEYGMSCVGCFVSYDENLWQAAQGHGMDVFEIIGEMNEFIADKYKKPLLTEDTPMETILTMYPQLLTVFQSQNIPMPSDMKTSIGIMCRDAGADVKTLIAKCDERLRSGDEM</sequence>
<dbReference type="InterPro" id="IPR023883">
    <property type="entry name" value="CHP03980_redox-disulphide"/>
</dbReference>
<organism evidence="2 3">
    <name type="scientific">Dialister hominis</name>
    <dbReference type="NCBI Taxonomy" id="2582419"/>
    <lineage>
        <taxon>Bacteria</taxon>
        <taxon>Bacillati</taxon>
        <taxon>Bacillota</taxon>
        <taxon>Negativicutes</taxon>
        <taxon>Veillonellales</taxon>
        <taxon>Veillonellaceae</taxon>
        <taxon>Dialister</taxon>
    </lineage>
</organism>
<dbReference type="SUPFAM" id="SSF140683">
    <property type="entry name" value="SP0561-like"/>
    <property type="match status" value="1"/>
</dbReference>
<dbReference type="PANTHER" id="PTHR39341">
    <property type="entry name" value="BSL7085 PROTEIN"/>
    <property type="match status" value="1"/>
</dbReference>
<dbReference type="RefSeq" id="WP_022383023.1">
    <property type="nucleotide sequence ID" value="NZ_AP019697.1"/>
</dbReference>
<gene>
    <name evidence="2" type="ORF">Dia5BBH33_13200</name>
</gene>
<evidence type="ECO:0000313" key="3">
    <source>
        <dbReference type="Proteomes" id="UP000320585"/>
    </source>
</evidence>
<dbReference type="GeneID" id="92716545"/>
<dbReference type="InterPro" id="IPR015077">
    <property type="entry name" value="DUF1858"/>
</dbReference>
<dbReference type="EMBL" id="AP019697">
    <property type="protein sequence ID" value="BBK25385.1"/>
    <property type="molecule type" value="Genomic_DNA"/>
</dbReference>
<proteinExistence type="predicted"/>
<reference evidence="3" key="1">
    <citation type="submission" date="2019-05" db="EMBL/GenBank/DDBJ databases">
        <title>Complete genome sequencing of Dialister sp. strain 5BBH33.</title>
        <authorList>
            <person name="Sakamoto M."/>
            <person name="Murakami T."/>
            <person name="Mori H."/>
        </authorList>
    </citation>
    <scope>NUCLEOTIDE SEQUENCE [LARGE SCALE GENOMIC DNA]</scope>
    <source>
        <strain evidence="3">5BBH33</strain>
    </source>
</reference>
<protein>
    <recommendedName>
        <fullName evidence="1">DUF1858 domain-containing protein</fullName>
    </recommendedName>
</protein>
<dbReference type="Pfam" id="PF08984">
    <property type="entry name" value="DUF1858"/>
    <property type="match status" value="1"/>
</dbReference>
<dbReference type="AlphaFoldDB" id="A0A8D4UUU3"/>
<evidence type="ECO:0000313" key="2">
    <source>
        <dbReference type="EMBL" id="BBK25385.1"/>
    </source>
</evidence>
<evidence type="ECO:0000259" key="1">
    <source>
        <dbReference type="Pfam" id="PF08984"/>
    </source>
</evidence>
<feature type="domain" description="DUF1858" evidence="1">
    <location>
        <begin position="190"/>
        <end position="239"/>
    </location>
</feature>
<keyword evidence="3" id="KW-1185">Reference proteome</keyword>
<dbReference type="PANTHER" id="PTHR39341:SF1">
    <property type="entry name" value="DUF1858 DOMAIN-CONTAINING PROTEIN"/>
    <property type="match status" value="1"/>
</dbReference>
<name>A0A8D4UUU3_9FIRM</name>
<dbReference type="Gene3D" id="1.10.3910.10">
    <property type="entry name" value="SP0561-like"/>
    <property type="match status" value="1"/>
</dbReference>
<accession>A0A8D4UUU3</accession>